<keyword evidence="2" id="KW-0732">Signal</keyword>
<feature type="region of interest" description="Disordered" evidence="1">
    <location>
        <begin position="31"/>
        <end position="61"/>
    </location>
</feature>
<feature type="region of interest" description="Disordered" evidence="1">
    <location>
        <begin position="381"/>
        <end position="418"/>
    </location>
</feature>
<sequence length="1278" mass="141969">MKKGSIIGLSTAVLATLLLYANPSASNHRVLADSSTSVRQSTQTNSHTQSLPQNDLNNVINQQNSSDTQANKVNDKQAAKTNKVSVADDQITTAGTVTPTPTANGGYELSNDTFKVDIDKNGTIQGLYLQDDAYNTNYVLNAKDNPAQNNSAHKWVGDLMFQTKPTQASGAGDVWQKEYTNYSDATRKITINNNRVVVTYTPGKAVNGFTNLAVTETYYIDNDNNLKWDITVKNDADHSLDVGDLGVPLPFKEYWGYNSNDKTVKAYQESVLFHSFVGQNSSYIYANRPSGIGNFLVMTPDASTDTGFEYQDHWTWGSHSGDEAAWDVGSGSWDNGLNVYYIHSKAIQSGNRGYLPNTDLTLNPGASKTYSFKFDSAGIKNSTSNNSTSNPTNSKQTVDGSANDHSASAENASGVGDMTNTKFESQLKSVLYKNDIMDAVSVPGMVIPKKDNGDASGKLYLHTKLPTSAISFDFQNQTNDYVSQRNNANNDTNANLGSDQQGSVNFDKTVVKDGEQYHVYNIDFHSLGRNNVIVKYTLNGQSKQTTLQYYVIENPEKALDQHANFMLKTQWNDSSKFYNKEFDDWDFNTKAKRGNFNGPDWNSLGWGDDWGLTHGLFLAAQNAQTPNKDQVQAVDDYVNTTLWNGLMKNHHNDYKVPDWLDEKATGDKDTDNYAWRGFAYPHVYNTFYEMYRIEHNYPNLINYQESAKDYLLKAYNIMKALYSSDVSYNMDGLEGESTATGIINALKENGLNNEANTLQSFMKKKYDNFAKDPYPYTSEYPYDNTGEEAVYMLGDMYDNQHMMQMVDMKTRACRGVQPVWYLYDDPVTINGENWWQFQYTASLADTAMDNWLREQNNGLSSDQVGLAERANYGAKLANLTHINSGQIDGDPANLGAVSWTYQAELGSSTQALYGVGTGKLHNGWRSLSGEADLSVFGALQVLSADVVNDPVFGLTGYGADVQDNGDSYDIKPEDGLRTRLNLLDQKLAYTFDGDKYTHANVVKDGSSATFDFENMSKQPHKAHLSIYNGNGFQEKYDVMYDGKTVSKVDGNGQRNVTLDIPVNGSNGQIQIVKASKNNHSTTNNDQPTGTISHPTDQTTANSSSTSEPAKPQEQPDSASKPAIKVGTVVYATKKIGLYKQATFDKAQRPAVYPKQNRTRRPMFVVTDYAKSTNGTLRYKVRDINYGTKTAGKVGYITANAQYVVKAYNTVLPKSKRVMVISNKGVNAYRNVSLTKKAKHYKKGAILKVKKISQHNQTTRYELTNGYFITANKKLIINK</sequence>
<keyword evidence="5" id="KW-1185">Reference proteome</keyword>
<dbReference type="EMBL" id="BNJR01000012">
    <property type="protein sequence ID" value="GHP13749.1"/>
    <property type="molecule type" value="Genomic_DNA"/>
</dbReference>
<feature type="chain" id="PRO_5046382246" description="DUF5776 domain-containing protein" evidence="2">
    <location>
        <begin position="22"/>
        <end position="1278"/>
    </location>
</feature>
<feature type="domain" description="DUF5776" evidence="3">
    <location>
        <begin position="1214"/>
        <end position="1275"/>
    </location>
</feature>
<feature type="compositionally biased region" description="Low complexity" evidence="1">
    <location>
        <begin position="381"/>
        <end position="394"/>
    </location>
</feature>
<name>A0ABQ3W248_9LACO</name>
<feature type="region of interest" description="Disordered" evidence="1">
    <location>
        <begin position="1077"/>
        <end position="1120"/>
    </location>
</feature>
<comment type="caution">
    <text evidence="4">The sequence shown here is derived from an EMBL/GenBank/DDBJ whole genome shotgun (WGS) entry which is preliminary data.</text>
</comment>
<evidence type="ECO:0000256" key="2">
    <source>
        <dbReference type="SAM" id="SignalP"/>
    </source>
</evidence>
<dbReference type="Pfam" id="PF18951">
    <property type="entry name" value="DUF5695"/>
    <property type="match status" value="2"/>
</dbReference>
<reference evidence="4 5" key="1">
    <citation type="journal article" date="2021" name="Int. J. Syst. Evol. Microbiol.">
        <title>Lentilactobacillus fungorum sp. nov., isolated from spent mushroom substrates.</title>
        <authorList>
            <person name="Tohno M."/>
            <person name="Tanizawa Y."/>
            <person name="Kojima Y."/>
            <person name="Sakamoto M."/>
            <person name="Ohkuma M."/>
            <person name="Kobayashi H."/>
        </authorList>
    </citation>
    <scope>NUCLEOTIDE SEQUENCE [LARGE SCALE GENOMIC DNA]</scope>
    <source>
        <strain evidence="4 5">YK48G</strain>
    </source>
</reference>
<dbReference type="Proteomes" id="UP000604765">
    <property type="component" value="Unassembled WGS sequence"/>
</dbReference>
<feature type="compositionally biased region" description="Polar residues" evidence="1">
    <location>
        <begin position="1077"/>
        <end position="1107"/>
    </location>
</feature>
<accession>A0ABQ3W248</accession>
<protein>
    <recommendedName>
        <fullName evidence="3">DUF5776 domain-containing protein</fullName>
    </recommendedName>
</protein>
<dbReference type="InterPro" id="IPR044081">
    <property type="entry name" value="DUF5776"/>
</dbReference>
<feature type="compositionally biased region" description="Polar residues" evidence="1">
    <location>
        <begin position="395"/>
        <end position="411"/>
    </location>
</feature>
<gene>
    <name evidence="4" type="ORF">YK48G_11740</name>
</gene>
<organism evidence="4 5">
    <name type="scientific">Lentilactobacillus fungorum</name>
    <dbReference type="NCBI Taxonomy" id="2201250"/>
    <lineage>
        <taxon>Bacteria</taxon>
        <taxon>Bacillati</taxon>
        <taxon>Bacillota</taxon>
        <taxon>Bacilli</taxon>
        <taxon>Lactobacillales</taxon>
        <taxon>Lactobacillaceae</taxon>
        <taxon>Lentilactobacillus</taxon>
    </lineage>
</organism>
<evidence type="ECO:0000313" key="4">
    <source>
        <dbReference type="EMBL" id="GHP13749.1"/>
    </source>
</evidence>
<dbReference type="InterPro" id="IPR043750">
    <property type="entry name" value="DUF5695"/>
</dbReference>
<dbReference type="RefSeq" id="WP_203629789.1">
    <property type="nucleotide sequence ID" value="NZ_BNJR01000012.1"/>
</dbReference>
<feature type="signal peptide" evidence="2">
    <location>
        <begin position="1"/>
        <end position="21"/>
    </location>
</feature>
<evidence type="ECO:0000313" key="5">
    <source>
        <dbReference type="Proteomes" id="UP000604765"/>
    </source>
</evidence>
<dbReference type="Pfam" id="PF19087">
    <property type="entry name" value="DUF5776"/>
    <property type="match status" value="1"/>
</dbReference>
<proteinExistence type="predicted"/>
<evidence type="ECO:0000259" key="3">
    <source>
        <dbReference type="Pfam" id="PF19087"/>
    </source>
</evidence>
<evidence type="ECO:0000256" key="1">
    <source>
        <dbReference type="SAM" id="MobiDB-lite"/>
    </source>
</evidence>